<dbReference type="Proteomes" id="UP000589716">
    <property type="component" value="Unassembled WGS sequence"/>
</dbReference>
<keyword evidence="2" id="KW-1185">Reference proteome</keyword>
<name>A0A853IVM2_9BURK</name>
<evidence type="ECO:0000313" key="1">
    <source>
        <dbReference type="EMBL" id="NZA01597.1"/>
    </source>
</evidence>
<reference evidence="1 2" key="1">
    <citation type="submission" date="2020-07" db="EMBL/GenBank/DDBJ databases">
        <authorList>
            <person name="Maaloum M."/>
        </authorList>
    </citation>
    <scope>NUCLEOTIDE SEQUENCE [LARGE SCALE GENOMIC DNA]</scope>
    <source>
        <strain evidence="1 2">GCS-AN-3</strain>
    </source>
</reference>
<comment type="caution">
    <text evidence="1">The sequence shown here is derived from an EMBL/GenBank/DDBJ whole genome shotgun (WGS) entry which is preliminary data.</text>
</comment>
<dbReference type="EMBL" id="JACCKX010000001">
    <property type="protein sequence ID" value="NZA01597.1"/>
    <property type="molecule type" value="Genomic_DNA"/>
</dbReference>
<protein>
    <submittedName>
        <fullName evidence="1">Phage head closure protein</fullName>
    </submittedName>
</protein>
<dbReference type="InterPro" id="IPR038666">
    <property type="entry name" value="SSP1_head-tail_sf"/>
</dbReference>
<evidence type="ECO:0000313" key="2">
    <source>
        <dbReference type="Proteomes" id="UP000589716"/>
    </source>
</evidence>
<sequence>MRAGTLDQRVTLEQRVEGQDEAGQPFEDWMPVFDAWAAVEPLRGREVIRADAVANITDVLVKLRYRPGVLASMRIKHGSDTYSIATVINTKSANREVELLCKRVA</sequence>
<organism evidence="1 2">
    <name type="scientific">Ottowia beijingensis</name>
    <dbReference type="NCBI Taxonomy" id="1207057"/>
    <lineage>
        <taxon>Bacteria</taxon>
        <taxon>Pseudomonadati</taxon>
        <taxon>Pseudomonadota</taxon>
        <taxon>Betaproteobacteria</taxon>
        <taxon>Burkholderiales</taxon>
        <taxon>Comamonadaceae</taxon>
        <taxon>Ottowia</taxon>
    </lineage>
</organism>
<dbReference type="Pfam" id="PF05521">
    <property type="entry name" value="Phage_HCP"/>
    <property type="match status" value="1"/>
</dbReference>
<dbReference type="InterPro" id="IPR008767">
    <property type="entry name" value="Phage_SPP1_head-tail_adaptor"/>
</dbReference>
<accession>A0A853IVM2</accession>
<dbReference type="AlphaFoldDB" id="A0A853IVM2"/>
<dbReference type="Gene3D" id="2.40.10.270">
    <property type="entry name" value="Bacteriophage SPP1 head-tail adaptor protein"/>
    <property type="match status" value="1"/>
</dbReference>
<dbReference type="NCBIfam" id="TIGR01563">
    <property type="entry name" value="gp16_SPP1"/>
    <property type="match status" value="1"/>
</dbReference>
<dbReference type="RefSeq" id="WP_180550052.1">
    <property type="nucleotide sequence ID" value="NZ_JACCKX010000001.1"/>
</dbReference>
<gene>
    <name evidence="1" type="ORF">H0I39_07160</name>
</gene>
<proteinExistence type="predicted"/>